<gene>
    <name evidence="1" type="ORF">Pint_17995</name>
</gene>
<organism evidence="1 2">
    <name type="scientific">Pistacia integerrima</name>
    <dbReference type="NCBI Taxonomy" id="434235"/>
    <lineage>
        <taxon>Eukaryota</taxon>
        <taxon>Viridiplantae</taxon>
        <taxon>Streptophyta</taxon>
        <taxon>Embryophyta</taxon>
        <taxon>Tracheophyta</taxon>
        <taxon>Spermatophyta</taxon>
        <taxon>Magnoliopsida</taxon>
        <taxon>eudicotyledons</taxon>
        <taxon>Gunneridae</taxon>
        <taxon>Pentapetalae</taxon>
        <taxon>rosids</taxon>
        <taxon>malvids</taxon>
        <taxon>Sapindales</taxon>
        <taxon>Anacardiaceae</taxon>
        <taxon>Pistacia</taxon>
    </lineage>
</organism>
<dbReference type="Proteomes" id="UP001163603">
    <property type="component" value="Chromosome 4"/>
</dbReference>
<dbReference type="EMBL" id="CM047739">
    <property type="protein sequence ID" value="KAJ0042600.1"/>
    <property type="molecule type" value="Genomic_DNA"/>
</dbReference>
<keyword evidence="2" id="KW-1185">Reference proteome</keyword>
<accession>A0ACC0YYA2</accession>
<evidence type="ECO:0000313" key="1">
    <source>
        <dbReference type="EMBL" id="KAJ0042600.1"/>
    </source>
</evidence>
<sequence>MSNLYGDYNQKIDYVFKVVLIGDSAVGKSQLLARFARNEFSVDSKATIGVEFQTKTLAIDHKTVKAQIWDTAGQERYRAVTSAYYRGAVGAMLVYDVTKRQSFDHMARWLEELRGHADKNIVIMLIGNKCDLGSLRAVPIEDAQEFAQRENLFFMETSALEATNVETAFLTVLTEIYRIISKKSLTANEDESGGNLGLLKGTRIIVPSQEQNSAGKKGLELWESSETILRLSSLREGQNRWKSPVTQVANTTAARGERKLIGGGRGGGLGTPRSELGHGRRNVSATRGRSVLPSWYPRRPLGDITAIMRAIERKRARLRETEALQMESPMPQDQRVVDFPEPLSGAQLEHNNSVLSPNPTFHKKHCPPSINQAGEELEFLTPQKKLLNSIDKVGEVVMEELNKLKRTPSARNAERDKRVRTLMSMR</sequence>
<evidence type="ECO:0000313" key="2">
    <source>
        <dbReference type="Proteomes" id="UP001163603"/>
    </source>
</evidence>
<protein>
    <submittedName>
        <fullName evidence="1">Uncharacterized protein</fullName>
    </submittedName>
</protein>
<reference evidence="2" key="1">
    <citation type="journal article" date="2023" name="G3 (Bethesda)">
        <title>Genome assembly and association tests identify interacting loci associated with vigor, precocity, and sex in interspecific pistachio rootstocks.</title>
        <authorList>
            <person name="Palmer W."/>
            <person name="Jacygrad E."/>
            <person name="Sagayaradj S."/>
            <person name="Cavanaugh K."/>
            <person name="Han R."/>
            <person name="Bertier L."/>
            <person name="Beede B."/>
            <person name="Kafkas S."/>
            <person name="Golino D."/>
            <person name="Preece J."/>
            <person name="Michelmore R."/>
        </authorList>
    </citation>
    <scope>NUCLEOTIDE SEQUENCE [LARGE SCALE GENOMIC DNA]</scope>
</reference>
<proteinExistence type="predicted"/>
<name>A0ACC0YYA2_9ROSI</name>
<comment type="caution">
    <text evidence="1">The sequence shown here is derived from an EMBL/GenBank/DDBJ whole genome shotgun (WGS) entry which is preliminary data.</text>
</comment>